<dbReference type="AlphaFoldDB" id="A0A1G9WYG3"/>
<feature type="chain" id="PRO_5009246114" evidence="2">
    <location>
        <begin position="27"/>
        <end position="110"/>
    </location>
</feature>
<reference evidence="3 4" key="1">
    <citation type="submission" date="2016-10" db="EMBL/GenBank/DDBJ databases">
        <authorList>
            <person name="de Groot N.N."/>
        </authorList>
    </citation>
    <scope>NUCLEOTIDE SEQUENCE [LARGE SCALE GENOMIC DNA]</scope>
    <source>
        <strain evidence="3 4">DSM 44149</strain>
    </source>
</reference>
<name>A0A1G9WYG3_ALLAB</name>
<dbReference type="RefSeq" id="WP_030430902.1">
    <property type="nucleotide sequence ID" value="NZ_JOEF01000016.1"/>
</dbReference>
<organism evidence="3 4">
    <name type="scientific">Allokutzneria albata</name>
    <name type="common">Kibdelosporangium albatum</name>
    <dbReference type="NCBI Taxonomy" id="211114"/>
    <lineage>
        <taxon>Bacteria</taxon>
        <taxon>Bacillati</taxon>
        <taxon>Actinomycetota</taxon>
        <taxon>Actinomycetes</taxon>
        <taxon>Pseudonocardiales</taxon>
        <taxon>Pseudonocardiaceae</taxon>
        <taxon>Allokutzneria</taxon>
    </lineage>
</organism>
<dbReference type="Proteomes" id="UP000183376">
    <property type="component" value="Chromosome I"/>
</dbReference>
<keyword evidence="2" id="KW-0732">Signal</keyword>
<keyword evidence="4" id="KW-1185">Reference proteome</keyword>
<sequence length="110" mass="11660">MRSRNILLTGAVALLVSLSAPAAAQAAGCAGAKLHWTSGSWSGCYTKGSHGIENKTSTEIQVSGGYQATLHFRGTRPDGKPVTPPQTYKSGKHKTDMDHNNLIEIVVKKV</sequence>
<feature type="signal peptide" evidence="2">
    <location>
        <begin position="1"/>
        <end position="26"/>
    </location>
</feature>
<dbReference type="EMBL" id="LT629701">
    <property type="protein sequence ID" value="SDM89594.1"/>
    <property type="molecule type" value="Genomic_DNA"/>
</dbReference>
<evidence type="ECO:0000313" key="4">
    <source>
        <dbReference type="Proteomes" id="UP000183376"/>
    </source>
</evidence>
<dbReference type="OrthoDB" id="9963452at2"/>
<proteinExistence type="predicted"/>
<gene>
    <name evidence="3" type="ORF">SAMN04489726_3887</name>
</gene>
<evidence type="ECO:0000256" key="1">
    <source>
        <dbReference type="SAM" id="MobiDB-lite"/>
    </source>
</evidence>
<feature type="region of interest" description="Disordered" evidence="1">
    <location>
        <begin position="71"/>
        <end position="95"/>
    </location>
</feature>
<evidence type="ECO:0000313" key="3">
    <source>
        <dbReference type="EMBL" id="SDM89594.1"/>
    </source>
</evidence>
<dbReference type="STRING" id="211114.SAMN04489726_3887"/>
<protein>
    <submittedName>
        <fullName evidence="3">Uncharacterized protein</fullName>
    </submittedName>
</protein>
<evidence type="ECO:0000256" key="2">
    <source>
        <dbReference type="SAM" id="SignalP"/>
    </source>
</evidence>
<accession>A0A1G9WYG3</accession>